<dbReference type="PROSITE" id="PS50297">
    <property type="entry name" value="ANK_REP_REGION"/>
    <property type="match status" value="2"/>
</dbReference>
<dbReference type="InterPro" id="IPR002110">
    <property type="entry name" value="Ankyrin_rpt"/>
</dbReference>
<dbReference type="SUPFAM" id="SSF48403">
    <property type="entry name" value="Ankyrin repeat"/>
    <property type="match status" value="1"/>
</dbReference>
<evidence type="ECO:0000256" key="4">
    <source>
        <dbReference type="ARBA" id="ARBA00023043"/>
    </source>
</evidence>
<feature type="repeat" description="ANK" evidence="6">
    <location>
        <begin position="47"/>
        <end position="79"/>
    </location>
</feature>
<organism evidence="7 8">
    <name type="scientific">Shewanella algicola</name>
    <dbReference type="NCBI Taxonomy" id="640633"/>
    <lineage>
        <taxon>Bacteria</taxon>
        <taxon>Pseudomonadati</taxon>
        <taxon>Pseudomonadota</taxon>
        <taxon>Gammaproteobacteria</taxon>
        <taxon>Alteromonadales</taxon>
        <taxon>Shewanellaceae</taxon>
        <taxon>Shewanella</taxon>
    </lineage>
</organism>
<reference evidence="7" key="1">
    <citation type="submission" date="2022-01" db="EMBL/GenBank/DDBJ databases">
        <title>Whole genome-based taxonomy of the Shewanellaceae.</title>
        <authorList>
            <person name="Martin-Rodriguez A.J."/>
        </authorList>
    </citation>
    <scope>NUCLEOTIDE SEQUENCE</scope>
    <source>
        <strain evidence="7">DSM 23803</strain>
    </source>
</reference>
<dbReference type="Gene3D" id="1.25.40.20">
    <property type="entry name" value="Ankyrin repeat-containing domain"/>
    <property type="match status" value="1"/>
</dbReference>
<keyword evidence="4 6" id="KW-0040">ANK repeat</keyword>
<evidence type="ECO:0000256" key="5">
    <source>
        <dbReference type="ARBA" id="ARBA00072197"/>
    </source>
</evidence>
<dbReference type="PANTHER" id="PTHR24173:SF78">
    <property type="entry name" value="PROTEIN FEM-1 HOMOLOG B"/>
    <property type="match status" value="1"/>
</dbReference>
<sequence length="165" mass="18471">MTAWKEYKKTYRAEADIFDFARVGDLRGLANMLSQHGELDVDAKNNRGYSALMLAVYNSENDFCETLLRCGANVDSTDAVGNTVLMAAAYKGNLDILKLLLEYGASLALKNKTNMDVRDWASMFGRKEILQYLDSVYPSNTAPSQLTNIARFLKLGFCLLFSKLK</sequence>
<evidence type="ECO:0000256" key="2">
    <source>
        <dbReference type="ARBA" id="ARBA00022737"/>
    </source>
</evidence>
<evidence type="ECO:0000256" key="1">
    <source>
        <dbReference type="ARBA" id="ARBA00004906"/>
    </source>
</evidence>
<dbReference type="EMBL" id="JAKILJ010000081">
    <property type="protein sequence ID" value="MCL1107709.1"/>
    <property type="molecule type" value="Genomic_DNA"/>
</dbReference>
<comment type="pathway">
    <text evidence="1">Protein modification; protein ubiquitination.</text>
</comment>
<dbReference type="Pfam" id="PF12796">
    <property type="entry name" value="Ank_2"/>
    <property type="match status" value="1"/>
</dbReference>
<keyword evidence="3" id="KW-0833">Ubl conjugation pathway</keyword>
<name>A0A9X2CCB8_9GAMM</name>
<dbReference type="InterPro" id="IPR036770">
    <property type="entry name" value="Ankyrin_rpt-contain_sf"/>
</dbReference>
<dbReference type="PROSITE" id="PS50088">
    <property type="entry name" value="ANK_REPEAT"/>
    <property type="match status" value="2"/>
</dbReference>
<dbReference type="RefSeq" id="WP_188927142.1">
    <property type="nucleotide sequence ID" value="NZ_BMQI01000083.1"/>
</dbReference>
<keyword evidence="8" id="KW-1185">Reference proteome</keyword>
<proteinExistence type="predicted"/>
<protein>
    <recommendedName>
        <fullName evidence="5">Protein fem-1 homolog B</fullName>
    </recommendedName>
</protein>
<evidence type="ECO:0000313" key="7">
    <source>
        <dbReference type="EMBL" id="MCL1107709.1"/>
    </source>
</evidence>
<feature type="repeat" description="ANK" evidence="6">
    <location>
        <begin position="80"/>
        <end position="112"/>
    </location>
</feature>
<gene>
    <name evidence="7" type="ORF">L2749_21145</name>
</gene>
<evidence type="ECO:0000313" key="8">
    <source>
        <dbReference type="Proteomes" id="UP001139408"/>
    </source>
</evidence>
<dbReference type="AlphaFoldDB" id="A0A9X2CCB8"/>
<dbReference type="Proteomes" id="UP001139408">
    <property type="component" value="Unassembled WGS sequence"/>
</dbReference>
<evidence type="ECO:0000256" key="6">
    <source>
        <dbReference type="PROSITE-ProRule" id="PRU00023"/>
    </source>
</evidence>
<keyword evidence="2" id="KW-0677">Repeat</keyword>
<evidence type="ECO:0000256" key="3">
    <source>
        <dbReference type="ARBA" id="ARBA00022786"/>
    </source>
</evidence>
<dbReference type="GO" id="GO:0005737">
    <property type="term" value="C:cytoplasm"/>
    <property type="evidence" value="ECO:0007669"/>
    <property type="project" value="UniProtKB-SubCell"/>
</dbReference>
<dbReference type="SMART" id="SM00248">
    <property type="entry name" value="ANK"/>
    <property type="match status" value="2"/>
</dbReference>
<accession>A0A9X2CCB8</accession>
<comment type="caution">
    <text evidence="7">The sequence shown here is derived from an EMBL/GenBank/DDBJ whole genome shotgun (WGS) entry which is preliminary data.</text>
</comment>
<dbReference type="PANTHER" id="PTHR24173">
    <property type="entry name" value="ANKYRIN REPEAT CONTAINING"/>
    <property type="match status" value="1"/>
</dbReference>